<protein>
    <recommendedName>
        <fullName evidence="1">Glycosyl transferase family 1 domain-containing protein</fullName>
    </recommendedName>
</protein>
<dbReference type="InterPro" id="IPR001296">
    <property type="entry name" value="Glyco_trans_1"/>
</dbReference>
<dbReference type="AlphaFoldDB" id="A0A139RPF5"/>
<name>A0A139RPF5_STROR</name>
<dbReference type="Proteomes" id="UP000072989">
    <property type="component" value="Unassembled WGS sequence"/>
</dbReference>
<proteinExistence type="predicted"/>
<accession>A0A139RPF5</accession>
<reference evidence="2 3" key="1">
    <citation type="submission" date="2016-01" db="EMBL/GenBank/DDBJ databases">
        <title>Highly variable Streptococcus oralis are common among viridans streptococci isolated from primates.</title>
        <authorList>
            <person name="Denapaite D."/>
            <person name="Rieger M."/>
            <person name="Koendgen S."/>
            <person name="Brueckner R."/>
            <person name="Ochigava I."/>
            <person name="Kappeler P."/>
            <person name="Maetz-Rensing K."/>
            <person name="Leendertz F."/>
            <person name="Hakenbeck R."/>
        </authorList>
    </citation>
    <scope>NUCLEOTIDE SEQUENCE [LARGE SCALE GENOMIC DNA]</scope>
    <source>
        <strain evidence="2 3">DD17</strain>
    </source>
</reference>
<dbReference type="Gene3D" id="3.40.50.2000">
    <property type="entry name" value="Glycogen Phosphorylase B"/>
    <property type="match status" value="1"/>
</dbReference>
<organism evidence="2 3">
    <name type="scientific">Streptococcus oralis</name>
    <dbReference type="NCBI Taxonomy" id="1303"/>
    <lineage>
        <taxon>Bacteria</taxon>
        <taxon>Bacillati</taxon>
        <taxon>Bacillota</taxon>
        <taxon>Bacilli</taxon>
        <taxon>Lactobacillales</taxon>
        <taxon>Streptococcaceae</taxon>
        <taxon>Streptococcus</taxon>
    </lineage>
</organism>
<evidence type="ECO:0000313" key="2">
    <source>
        <dbReference type="EMBL" id="KXU16631.1"/>
    </source>
</evidence>
<comment type="caution">
    <text evidence="2">The sequence shown here is derived from an EMBL/GenBank/DDBJ whole genome shotgun (WGS) entry which is preliminary data.</text>
</comment>
<dbReference type="EMBL" id="LQZE01000034">
    <property type="protein sequence ID" value="KXU16631.1"/>
    <property type="molecule type" value="Genomic_DNA"/>
</dbReference>
<dbReference type="SUPFAM" id="SSF53756">
    <property type="entry name" value="UDP-Glycosyltransferase/glycogen phosphorylase"/>
    <property type="match status" value="1"/>
</dbReference>
<sequence>MCALEAMSRGLPIVSTPTDGLVDLIEQDKTGFYSDDDHLLATSIVDYLSDPIRYQELTENTKQRFAQIMDVESYQQTLDALYKK</sequence>
<evidence type="ECO:0000313" key="3">
    <source>
        <dbReference type="Proteomes" id="UP000072989"/>
    </source>
</evidence>
<evidence type="ECO:0000259" key="1">
    <source>
        <dbReference type="Pfam" id="PF00534"/>
    </source>
</evidence>
<feature type="domain" description="Glycosyl transferase family 1" evidence="1">
    <location>
        <begin position="3"/>
        <end position="64"/>
    </location>
</feature>
<gene>
    <name evidence="2" type="ORF">SORDD17_00168</name>
</gene>
<dbReference type="GO" id="GO:0016757">
    <property type="term" value="F:glycosyltransferase activity"/>
    <property type="evidence" value="ECO:0007669"/>
    <property type="project" value="InterPro"/>
</dbReference>
<dbReference type="Pfam" id="PF00534">
    <property type="entry name" value="Glycos_transf_1"/>
    <property type="match status" value="1"/>
</dbReference>